<sequence length="457" mass="51180">MPALALALAVSVFAGIPSGDAMRWQPPAIEHGFDLQEGWDDAWRRFQDRHGRPDIHGPLLQPSPELQDDELELAQFVAEHPMAYGRDWANSSRGARLFVHSDDEFTFLNRVRLKERVPMGSAAAFGMRFDRYELRPYHSSLVRLDFVFPDIAGTGAFVEIRPVARFEKPDLDLDVAVGWARPELGRAALRVYFMDPFNNASDALAKNRSTPQEVRTLQRNPSVGLSGELELSRLRNVRAQAYFGGLFPSHASMSFDDEDRVPYEREQSAILGGGWVEARVPTGTDAATLAFGGTVLGQRTAEVRTQFGDLRGAGAFLGQTRERELKARVYGISELGAGTRGHTLLEAALAYRRTRLPEHESRYGSIRDDRSWLGMARATWMPTRVFGLELTYLAVDRRVTDGDGILAPFLTDTNHRLVTRFAFAFGPYVYATFGTGWDIDRDANVYDQSGMTLTARW</sequence>
<dbReference type="RefSeq" id="WP_006975651.1">
    <property type="nucleotide sequence ID" value="NZ_ABCS01000100.1"/>
</dbReference>
<dbReference type="Proteomes" id="UP000005801">
    <property type="component" value="Unassembled WGS sequence"/>
</dbReference>
<name>A6GG11_9BACT</name>
<evidence type="ECO:0000313" key="2">
    <source>
        <dbReference type="Proteomes" id="UP000005801"/>
    </source>
</evidence>
<evidence type="ECO:0008006" key="3">
    <source>
        <dbReference type="Google" id="ProtNLM"/>
    </source>
</evidence>
<dbReference type="AlphaFoldDB" id="A6GG11"/>
<protein>
    <recommendedName>
        <fullName evidence="3">Phosphate-selective porin O and P</fullName>
    </recommendedName>
</protein>
<organism evidence="1 2">
    <name type="scientific">Plesiocystis pacifica SIR-1</name>
    <dbReference type="NCBI Taxonomy" id="391625"/>
    <lineage>
        <taxon>Bacteria</taxon>
        <taxon>Pseudomonadati</taxon>
        <taxon>Myxococcota</taxon>
        <taxon>Polyangia</taxon>
        <taxon>Nannocystales</taxon>
        <taxon>Nannocystaceae</taxon>
        <taxon>Plesiocystis</taxon>
    </lineage>
</organism>
<keyword evidence="2" id="KW-1185">Reference proteome</keyword>
<gene>
    <name evidence="1" type="ORF">PPSIR1_41014</name>
</gene>
<dbReference type="OrthoDB" id="5488157at2"/>
<reference evidence="1 2" key="1">
    <citation type="submission" date="2007-06" db="EMBL/GenBank/DDBJ databases">
        <authorList>
            <person name="Shimkets L."/>
            <person name="Ferriera S."/>
            <person name="Johnson J."/>
            <person name="Kravitz S."/>
            <person name="Beeson K."/>
            <person name="Sutton G."/>
            <person name="Rogers Y.-H."/>
            <person name="Friedman R."/>
            <person name="Frazier M."/>
            <person name="Venter J.C."/>
        </authorList>
    </citation>
    <scope>NUCLEOTIDE SEQUENCE [LARGE SCALE GENOMIC DNA]</scope>
    <source>
        <strain evidence="1 2">SIR-1</strain>
    </source>
</reference>
<dbReference type="EMBL" id="ABCS01000100">
    <property type="protein sequence ID" value="EDM75198.1"/>
    <property type="molecule type" value="Genomic_DNA"/>
</dbReference>
<proteinExistence type="predicted"/>
<accession>A6GG11</accession>
<comment type="caution">
    <text evidence="1">The sequence shown here is derived from an EMBL/GenBank/DDBJ whole genome shotgun (WGS) entry which is preliminary data.</text>
</comment>
<evidence type="ECO:0000313" key="1">
    <source>
        <dbReference type="EMBL" id="EDM75198.1"/>
    </source>
</evidence>